<dbReference type="PANTHER" id="PTHR18460">
    <property type="entry name" value="TEL2 INTERACTING PROTEIN 1 TTI1 FAMILY MEMBER"/>
    <property type="match status" value="1"/>
</dbReference>
<gene>
    <name evidence="1" type="ORF">Tco_1109986</name>
</gene>
<evidence type="ECO:0000313" key="2">
    <source>
        <dbReference type="Proteomes" id="UP001151760"/>
    </source>
</evidence>
<sequence>MNTIFHVCHLGFLLLAIRNFSLAGILRLISLSLVAGSRSEGNLSVIKDIPLSYLRKLIGDVRNKEYMNESWQSCYKRTNSGKLVRQASTAVCILNEMVFGLSDQAVDNMKSWPLSLANSDYVIDSICRELFHLYLNPHVPSVLAAILSYIGVAHQLPLMEEHMRSISQELEILGRHQHPELTTSFLKVEVILDYVVTYFILRQWQKLQRLQKLEACSLPSQAEAYHKHVESELSNLERKTMNRVDDVDHSSLEDNANKYKEQLEVVFFKLKEIKSYIRTVGSISISCITTATPLLSSLKQTTCLIALDIVEDGIVAGDKNQGDTLDAENDGTDKNRLLPVMNKIRLFLIACIRNRKPLVRTLSLVSAGSIVVSAGSASFLLVGLDFLPWSRVKSLDLPITLPDNRIWALLDAPTVGSRMRSFFPEITANNFEIKAGLMYLGPTQAIFLENDKEVPHAQSHTEIPLPCFDPIVAFYISDLNSNFGESDVHYCFEEADAFLALDDNEYSVWGGVGGSLYKMLLGENCPVGIIIKSDQLPVKLYHHLEQEKASAS</sequence>
<reference evidence="1" key="2">
    <citation type="submission" date="2022-01" db="EMBL/GenBank/DDBJ databases">
        <authorList>
            <person name="Yamashiro T."/>
            <person name="Shiraishi A."/>
            <person name="Satake H."/>
            <person name="Nakayama K."/>
        </authorList>
    </citation>
    <scope>NUCLEOTIDE SEQUENCE</scope>
</reference>
<dbReference type="InterPro" id="IPR052587">
    <property type="entry name" value="TELO2-interacting_protein_1"/>
</dbReference>
<keyword evidence="2" id="KW-1185">Reference proteome</keyword>
<name>A0ABQ5IHP0_9ASTR</name>
<dbReference type="PANTHER" id="PTHR18460:SF3">
    <property type="entry name" value="TELO2-INTERACTING PROTEIN 1 HOMOLOG"/>
    <property type="match status" value="1"/>
</dbReference>
<dbReference type="Pfam" id="PF21547">
    <property type="entry name" value="TTI1"/>
    <property type="match status" value="1"/>
</dbReference>
<accession>A0ABQ5IHP0</accession>
<dbReference type="InterPro" id="IPR049362">
    <property type="entry name" value="TTI1_rpt"/>
</dbReference>
<organism evidence="1 2">
    <name type="scientific">Tanacetum coccineum</name>
    <dbReference type="NCBI Taxonomy" id="301880"/>
    <lineage>
        <taxon>Eukaryota</taxon>
        <taxon>Viridiplantae</taxon>
        <taxon>Streptophyta</taxon>
        <taxon>Embryophyta</taxon>
        <taxon>Tracheophyta</taxon>
        <taxon>Spermatophyta</taxon>
        <taxon>Magnoliopsida</taxon>
        <taxon>eudicotyledons</taxon>
        <taxon>Gunneridae</taxon>
        <taxon>Pentapetalae</taxon>
        <taxon>asterids</taxon>
        <taxon>campanulids</taxon>
        <taxon>Asterales</taxon>
        <taxon>Asteraceae</taxon>
        <taxon>Asteroideae</taxon>
        <taxon>Anthemideae</taxon>
        <taxon>Anthemidinae</taxon>
        <taxon>Tanacetum</taxon>
    </lineage>
</organism>
<comment type="caution">
    <text evidence="1">The sequence shown here is derived from an EMBL/GenBank/DDBJ whole genome shotgun (WGS) entry which is preliminary data.</text>
</comment>
<dbReference type="EMBL" id="BQNB010020789">
    <property type="protein sequence ID" value="GJT99647.1"/>
    <property type="molecule type" value="Genomic_DNA"/>
</dbReference>
<proteinExistence type="predicted"/>
<dbReference type="Proteomes" id="UP001151760">
    <property type="component" value="Unassembled WGS sequence"/>
</dbReference>
<evidence type="ECO:0000313" key="1">
    <source>
        <dbReference type="EMBL" id="GJT99647.1"/>
    </source>
</evidence>
<reference evidence="1" key="1">
    <citation type="journal article" date="2022" name="Int. J. Mol. Sci.">
        <title>Draft Genome of Tanacetum Coccineum: Genomic Comparison of Closely Related Tanacetum-Family Plants.</title>
        <authorList>
            <person name="Yamashiro T."/>
            <person name="Shiraishi A."/>
            <person name="Nakayama K."/>
            <person name="Satake H."/>
        </authorList>
    </citation>
    <scope>NUCLEOTIDE SEQUENCE</scope>
</reference>
<protein>
    <submittedName>
        <fullName evidence="1">Uncharacterized protein</fullName>
    </submittedName>
</protein>